<dbReference type="InterPro" id="IPR000192">
    <property type="entry name" value="Aminotrans_V_dom"/>
</dbReference>
<evidence type="ECO:0000259" key="3">
    <source>
        <dbReference type="Pfam" id="PF00266"/>
    </source>
</evidence>
<dbReference type="SUPFAM" id="SSF53383">
    <property type="entry name" value="PLP-dependent transferases"/>
    <property type="match status" value="1"/>
</dbReference>
<dbReference type="PANTHER" id="PTHR43586:SF8">
    <property type="entry name" value="CYSTEINE DESULFURASE 1, CHLOROPLASTIC"/>
    <property type="match status" value="1"/>
</dbReference>
<name>A0ABT0CD49_THEVL</name>
<evidence type="ECO:0000256" key="2">
    <source>
        <dbReference type="ARBA" id="ARBA00022898"/>
    </source>
</evidence>
<sequence length="77" mass="8577">LVSFSAEAIHPHDLSTLLDEHGIAIRAGHHCTQPLHRYLKVQSTARASVYLYNTLAEVDRFLEVLAEAVEFFSVALS</sequence>
<dbReference type="Gene3D" id="3.90.1150.10">
    <property type="entry name" value="Aspartate Aminotransferase, domain 1"/>
    <property type="match status" value="1"/>
</dbReference>
<dbReference type="EMBL" id="JAFIRA010000034">
    <property type="protein sequence ID" value="MCJ2543708.1"/>
    <property type="molecule type" value="Genomic_DNA"/>
</dbReference>
<dbReference type="Pfam" id="PF00266">
    <property type="entry name" value="Aminotran_5"/>
    <property type="match status" value="1"/>
</dbReference>
<evidence type="ECO:0000313" key="4">
    <source>
        <dbReference type="EMBL" id="MCJ2543708.1"/>
    </source>
</evidence>
<keyword evidence="2" id="KW-0663">Pyridoxal phosphate</keyword>
<reference evidence="4" key="1">
    <citation type="submission" date="2021-02" db="EMBL/GenBank/DDBJ databases">
        <title>The CRISPR/cas machinery reduction and long-range gene transfer in the hot spring cyanobacterium Synechococcus.</title>
        <authorList>
            <person name="Dvorak P."/>
            <person name="Jahodarova E."/>
            <person name="Hasler P."/>
            <person name="Poulickova A."/>
        </authorList>
    </citation>
    <scope>NUCLEOTIDE SEQUENCE</scope>
    <source>
        <strain evidence="4">Rupite</strain>
    </source>
</reference>
<evidence type="ECO:0000313" key="5">
    <source>
        <dbReference type="Proteomes" id="UP000830835"/>
    </source>
</evidence>
<dbReference type="PANTHER" id="PTHR43586">
    <property type="entry name" value="CYSTEINE DESULFURASE"/>
    <property type="match status" value="1"/>
</dbReference>
<feature type="domain" description="Aminotransferase class V" evidence="3">
    <location>
        <begin position="2"/>
        <end position="61"/>
    </location>
</feature>
<dbReference type="InterPro" id="IPR015424">
    <property type="entry name" value="PyrdxlP-dep_Trfase"/>
</dbReference>
<organism evidence="4 5">
    <name type="scientific">Thermostichus vulcanus str. 'Rupite'</name>
    <dbReference type="NCBI Taxonomy" id="2813851"/>
    <lineage>
        <taxon>Bacteria</taxon>
        <taxon>Bacillati</taxon>
        <taxon>Cyanobacteriota</taxon>
        <taxon>Cyanophyceae</taxon>
        <taxon>Thermostichales</taxon>
        <taxon>Thermostichaceae</taxon>
        <taxon>Thermostichus</taxon>
    </lineage>
</organism>
<comment type="cofactor">
    <cofactor evidence="1">
        <name>pyridoxal 5'-phosphate</name>
        <dbReference type="ChEBI" id="CHEBI:597326"/>
    </cofactor>
</comment>
<accession>A0ABT0CD49</accession>
<evidence type="ECO:0000256" key="1">
    <source>
        <dbReference type="ARBA" id="ARBA00001933"/>
    </source>
</evidence>
<dbReference type="GO" id="GO:0008483">
    <property type="term" value="F:transaminase activity"/>
    <property type="evidence" value="ECO:0007669"/>
    <property type="project" value="UniProtKB-KW"/>
</dbReference>
<keyword evidence="4" id="KW-0808">Transferase</keyword>
<dbReference type="Proteomes" id="UP000830835">
    <property type="component" value="Unassembled WGS sequence"/>
</dbReference>
<dbReference type="InterPro" id="IPR015422">
    <property type="entry name" value="PyrdxlP-dep_Trfase_small"/>
</dbReference>
<protein>
    <submittedName>
        <fullName evidence="4">Aminotransferase class V-fold PLP-dependent enzyme</fullName>
    </submittedName>
</protein>
<proteinExistence type="predicted"/>
<comment type="caution">
    <text evidence="4">The sequence shown here is derived from an EMBL/GenBank/DDBJ whole genome shotgun (WGS) entry which is preliminary data.</text>
</comment>
<dbReference type="RefSeq" id="WP_244351425.1">
    <property type="nucleotide sequence ID" value="NZ_JAFIRA010000034.1"/>
</dbReference>
<gene>
    <name evidence="4" type="ORF">JX360_12465</name>
</gene>
<keyword evidence="4" id="KW-0032">Aminotransferase</keyword>
<keyword evidence="5" id="KW-1185">Reference proteome</keyword>
<feature type="non-terminal residue" evidence="4">
    <location>
        <position position="1"/>
    </location>
</feature>